<evidence type="ECO:0000313" key="2">
    <source>
        <dbReference type="EMBL" id="KAK0472571.1"/>
    </source>
</evidence>
<sequence>MSSDCDHLTNVVVVHSLKWFIFSPLLGEIFAFAKTLFTVVMILCGQHFAYLRWVTGAPFLVASVLMFHLFILCSFVSSYSSGKYLVASDIHLFSWVYICFGMMPSICPRLCAAHSRDCPRQVMVEKVDDDTLV</sequence>
<gene>
    <name evidence="2" type="ORF">IW261DRAFT_734599</name>
</gene>
<feature type="transmembrane region" description="Helical" evidence="1">
    <location>
        <begin position="92"/>
        <end position="111"/>
    </location>
</feature>
<comment type="caution">
    <text evidence="2">The sequence shown here is derived from an EMBL/GenBank/DDBJ whole genome shotgun (WGS) entry which is preliminary data.</text>
</comment>
<name>A0AA39T904_9AGAR</name>
<proteinExistence type="predicted"/>
<keyword evidence="1" id="KW-0812">Transmembrane</keyword>
<feature type="transmembrane region" description="Helical" evidence="1">
    <location>
        <begin position="57"/>
        <end position="80"/>
    </location>
</feature>
<evidence type="ECO:0000313" key="3">
    <source>
        <dbReference type="Proteomes" id="UP001175227"/>
    </source>
</evidence>
<organism evidence="2 3">
    <name type="scientific">Armillaria novae-zelandiae</name>
    <dbReference type="NCBI Taxonomy" id="153914"/>
    <lineage>
        <taxon>Eukaryota</taxon>
        <taxon>Fungi</taxon>
        <taxon>Dikarya</taxon>
        <taxon>Basidiomycota</taxon>
        <taxon>Agaricomycotina</taxon>
        <taxon>Agaricomycetes</taxon>
        <taxon>Agaricomycetidae</taxon>
        <taxon>Agaricales</taxon>
        <taxon>Marasmiineae</taxon>
        <taxon>Physalacriaceae</taxon>
        <taxon>Armillaria</taxon>
    </lineage>
</organism>
<keyword evidence="3" id="KW-1185">Reference proteome</keyword>
<dbReference type="EMBL" id="JAUEPR010000039">
    <property type="protein sequence ID" value="KAK0472571.1"/>
    <property type="molecule type" value="Genomic_DNA"/>
</dbReference>
<keyword evidence="1" id="KW-0472">Membrane</keyword>
<dbReference type="AlphaFoldDB" id="A0AA39T904"/>
<protein>
    <submittedName>
        <fullName evidence="2">Uncharacterized protein</fullName>
    </submittedName>
</protein>
<feature type="transmembrane region" description="Helical" evidence="1">
    <location>
        <begin position="20"/>
        <end position="45"/>
    </location>
</feature>
<keyword evidence="1" id="KW-1133">Transmembrane helix</keyword>
<dbReference type="Proteomes" id="UP001175227">
    <property type="component" value="Unassembled WGS sequence"/>
</dbReference>
<reference evidence="2" key="1">
    <citation type="submission" date="2023-06" db="EMBL/GenBank/DDBJ databases">
        <authorList>
            <consortium name="Lawrence Berkeley National Laboratory"/>
            <person name="Ahrendt S."/>
            <person name="Sahu N."/>
            <person name="Indic B."/>
            <person name="Wong-Bajracharya J."/>
            <person name="Merenyi Z."/>
            <person name="Ke H.-M."/>
            <person name="Monk M."/>
            <person name="Kocsube S."/>
            <person name="Drula E."/>
            <person name="Lipzen A."/>
            <person name="Balint B."/>
            <person name="Henrissat B."/>
            <person name="Andreopoulos B."/>
            <person name="Martin F.M."/>
            <person name="Harder C.B."/>
            <person name="Rigling D."/>
            <person name="Ford K.L."/>
            <person name="Foster G.D."/>
            <person name="Pangilinan J."/>
            <person name="Papanicolaou A."/>
            <person name="Barry K."/>
            <person name="LaButti K."/>
            <person name="Viragh M."/>
            <person name="Koriabine M."/>
            <person name="Yan M."/>
            <person name="Riley R."/>
            <person name="Champramary S."/>
            <person name="Plett K.L."/>
            <person name="Tsai I.J."/>
            <person name="Slot J."/>
            <person name="Sipos G."/>
            <person name="Plett J."/>
            <person name="Nagy L.G."/>
            <person name="Grigoriev I.V."/>
        </authorList>
    </citation>
    <scope>NUCLEOTIDE SEQUENCE</scope>
    <source>
        <strain evidence="2">ICMP 16352</strain>
    </source>
</reference>
<evidence type="ECO:0000256" key="1">
    <source>
        <dbReference type="SAM" id="Phobius"/>
    </source>
</evidence>
<accession>A0AA39T904</accession>